<dbReference type="RefSeq" id="WP_080898310.1">
    <property type="nucleotide sequence ID" value="NZ_JXQQ01000032.1"/>
</dbReference>
<evidence type="ECO:0000256" key="2">
    <source>
        <dbReference type="RuleBase" id="RU363072"/>
    </source>
</evidence>
<dbReference type="PANTHER" id="PTHR37944:SF1">
    <property type="entry name" value="PORIN B"/>
    <property type="match status" value="1"/>
</dbReference>
<organism evidence="3 4">
    <name type="scientific">Variovorax paradoxus</name>
    <dbReference type="NCBI Taxonomy" id="34073"/>
    <lineage>
        <taxon>Bacteria</taxon>
        <taxon>Pseudomonadati</taxon>
        <taxon>Pseudomonadota</taxon>
        <taxon>Betaproteobacteria</taxon>
        <taxon>Burkholderiales</taxon>
        <taxon>Comamonadaceae</taxon>
        <taxon>Variovorax</taxon>
    </lineage>
</organism>
<dbReference type="GO" id="GO:0016020">
    <property type="term" value="C:membrane"/>
    <property type="evidence" value="ECO:0007669"/>
    <property type="project" value="InterPro"/>
</dbReference>
<dbReference type="EMBL" id="JXQQ01000032">
    <property type="protein sequence ID" value="KIQ31507.1"/>
    <property type="molecule type" value="Genomic_DNA"/>
</dbReference>
<keyword evidence="2" id="KW-0732">Signal</keyword>
<dbReference type="Pfam" id="PF04966">
    <property type="entry name" value="OprB"/>
    <property type="match status" value="1"/>
</dbReference>
<accession>A0A0D0KZJ4</accession>
<dbReference type="AlphaFoldDB" id="A0A0D0KZJ4"/>
<dbReference type="Proteomes" id="UP000032067">
    <property type="component" value="Unassembled WGS sequence"/>
</dbReference>
<dbReference type="Gene3D" id="2.40.160.180">
    <property type="entry name" value="Carbohydrate-selective porin OprB"/>
    <property type="match status" value="1"/>
</dbReference>
<dbReference type="GO" id="GO:0015288">
    <property type="term" value="F:porin activity"/>
    <property type="evidence" value="ECO:0007669"/>
    <property type="project" value="InterPro"/>
</dbReference>
<comment type="similarity">
    <text evidence="1 2">Belongs to the OprB family.</text>
</comment>
<dbReference type="OrthoDB" id="545475at2"/>
<dbReference type="InterPro" id="IPR052932">
    <property type="entry name" value="OprB_Porin"/>
</dbReference>
<dbReference type="PANTHER" id="PTHR37944">
    <property type="entry name" value="PORIN B"/>
    <property type="match status" value="1"/>
</dbReference>
<reference evidence="3 4" key="1">
    <citation type="submission" date="2014-12" db="EMBL/GenBank/DDBJ databases">
        <title>16Stimator: statistical estimation of ribosomal gene copy numbers from draft genome assemblies.</title>
        <authorList>
            <person name="Perisin M.A."/>
            <person name="Vetter M."/>
            <person name="Gilbert J.A."/>
            <person name="Bergelson J."/>
        </authorList>
    </citation>
    <scope>NUCLEOTIDE SEQUENCE [LARGE SCALE GENOMIC DNA]</scope>
    <source>
        <strain evidence="3 4">MEDvA23</strain>
    </source>
</reference>
<name>A0A0D0KZJ4_VARPD</name>
<dbReference type="GO" id="GO:0008643">
    <property type="term" value="P:carbohydrate transport"/>
    <property type="evidence" value="ECO:0007669"/>
    <property type="project" value="InterPro"/>
</dbReference>
<evidence type="ECO:0000256" key="1">
    <source>
        <dbReference type="ARBA" id="ARBA00008769"/>
    </source>
</evidence>
<dbReference type="InterPro" id="IPR007049">
    <property type="entry name" value="Carb-sel_porin_OprB"/>
</dbReference>
<gene>
    <name evidence="3" type="ORF">RT97_15115</name>
</gene>
<feature type="chain" id="PRO_5007227817" evidence="2">
    <location>
        <begin position="22"/>
        <end position="430"/>
    </location>
</feature>
<feature type="signal peptide" evidence="2">
    <location>
        <begin position="1"/>
        <end position="21"/>
    </location>
</feature>
<evidence type="ECO:0000313" key="4">
    <source>
        <dbReference type="Proteomes" id="UP000032067"/>
    </source>
</evidence>
<comment type="caution">
    <text evidence="3">The sequence shown here is derived from an EMBL/GenBank/DDBJ whole genome shotgun (WGS) entry which is preliminary data.</text>
</comment>
<protein>
    <submittedName>
        <fullName evidence="3">Porin</fullName>
    </submittedName>
</protein>
<dbReference type="InterPro" id="IPR038673">
    <property type="entry name" value="OprB_sf"/>
</dbReference>
<proteinExistence type="inferred from homology"/>
<sequence length="430" mass="47337">MRGALPAAVFLLCLATSGAHADETAPSPYLLGDWGGLRTRLEERGLAFNFGYGSQVAHNFSGGTDRLTRYADQWLFQATADAQKLWGWKGATLQATVTDRNGRNLGADARIGNSMLLQEIYGRGQTWHLTQLWLNQQLLDGRLQIKLGRLTVGEDFATFSCEFQNLSFCGSQPGNLVGSYWVNWPTSQWAARVKYQATREAYVQLGVYQVNPRYIDDAYARRSGWKLDNPSGTTGALVPVEFGWQPVLGGRPGSYKVGGWYDSSRGADLYEDTHRRPRGMTGGEPLMHSGRYGAYLSFQQQVTGTSEGRGATVFFNAAMADRRTSALDRQFTLGVIYKGPFGRSADAIGFAVGATHSNRRRADFVRENNARTGHKEIAGGGNEYAAELYYNWAPVPGLQVRPNLQYVMHPGGTSANRNAWVAGLKTTIAF</sequence>
<evidence type="ECO:0000313" key="3">
    <source>
        <dbReference type="EMBL" id="KIQ31507.1"/>
    </source>
</evidence>